<organism evidence="1">
    <name type="scientific">marine sediment metagenome</name>
    <dbReference type="NCBI Taxonomy" id="412755"/>
    <lineage>
        <taxon>unclassified sequences</taxon>
        <taxon>metagenomes</taxon>
        <taxon>ecological metagenomes</taxon>
    </lineage>
</organism>
<dbReference type="AlphaFoldDB" id="A0A0F9BHU7"/>
<protein>
    <submittedName>
        <fullName evidence="1">Uncharacterized protein</fullName>
    </submittedName>
</protein>
<reference evidence="1" key="1">
    <citation type="journal article" date="2015" name="Nature">
        <title>Complex archaea that bridge the gap between prokaryotes and eukaryotes.</title>
        <authorList>
            <person name="Spang A."/>
            <person name="Saw J.H."/>
            <person name="Jorgensen S.L."/>
            <person name="Zaremba-Niedzwiedzka K."/>
            <person name="Martijn J."/>
            <person name="Lind A.E."/>
            <person name="van Eijk R."/>
            <person name="Schleper C."/>
            <person name="Guy L."/>
            <person name="Ettema T.J."/>
        </authorList>
    </citation>
    <scope>NUCLEOTIDE SEQUENCE</scope>
</reference>
<feature type="non-terminal residue" evidence="1">
    <location>
        <position position="96"/>
    </location>
</feature>
<accession>A0A0F9BHU7</accession>
<comment type="caution">
    <text evidence="1">The sequence shown here is derived from an EMBL/GenBank/DDBJ whole genome shotgun (WGS) entry which is preliminary data.</text>
</comment>
<sequence length="96" mass="10767">MNAEERAKILVSRFRKGSLPYDMEQWACYAIMNAEKQTQAEVLAACNEVIGKYSTQYGALDASNNTFRTCRELAKQIAAIQPAAKDLEALLREAHK</sequence>
<name>A0A0F9BHU7_9ZZZZ</name>
<evidence type="ECO:0000313" key="1">
    <source>
        <dbReference type="EMBL" id="KKK90194.1"/>
    </source>
</evidence>
<gene>
    <name evidence="1" type="ORF">LCGC14_2725490</name>
</gene>
<proteinExistence type="predicted"/>
<dbReference type="EMBL" id="LAZR01049201">
    <property type="protein sequence ID" value="KKK90194.1"/>
    <property type="molecule type" value="Genomic_DNA"/>
</dbReference>